<proteinExistence type="predicted"/>
<name>A0A8J2WQS5_9CRUS</name>
<sequence length="65" mass="7305">MDHQRCSRPPHRWRRPNKSQQVSLPMCHSPLVAKSLQSTSEPEEGTALLSNEVRIQKSIAVTAAQ</sequence>
<feature type="region of interest" description="Disordered" evidence="1">
    <location>
        <begin position="1"/>
        <end position="25"/>
    </location>
</feature>
<evidence type="ECO:0000313" key="3">
    <source>
        <dbReference type="Proteomes" id="UP000789390"/>
    </source>
</evidence>
<evidence type="ECO:0000256" key="1">
    <source>
        <dbReference type="SAM" id="MobiDB-lite"/>
    </source>
</evidence>
<protein>
    <submittedName>
        <fullName evidence="2">Uncharacterized protein</fullName>
    </submittedName>
</protein>
<dbReference type="EMBL" id="CAKKLH010000281">
    <property type="protein sequence ID" value="CAH0107970.1"/>
    <property type="molecule type" value="Genomic_DNA"/>
</dbReference>
<reference evidence="2" key="1">
    <citation type="submission" date="2021-11" db="EMBL/GenBank/DDBJ databases">
        <authorList>
            <person name="Schell T."/>
        </authorList>
    </citation>
    <scope>NUCLEOTIDE SEQUENCE</scope>
    <source>
        <strain evidence="2">M5</strain>
    </source>
</reference>
<feature type="compositionally biased region" description="Basic residues" evidence="1">
    <location>
        <begin position="1"/>
        <end position="17"/>
    </location>
</feature>
<gene>
    <name evidence="2" type="ORF">DGAL_LOCUS11316</name>
</gene>
<accession>A0A8J2WQS5</accession>
<dbReference type="AlphaFoldDB" id="A0A8J2WQS5"/>
<comment type="caution">
    <text evidence="2">The sequence shown here is derived from an EMBL/GenBank/DDBJ whole genome shotgun (WGS) entry which is preliminary data.</text>
</comment>
<keyword evidence="3" id="KW-1185">Reference proteome</keyword>
<evidence type="ECO:0000313" key="2">
    <source>
        <dbReference type="EMBL" id="CAH0107970.1"/>
    </source>
</evidence>
<organism evidence="2 3">
    <name type="scientific">Daphnia galeata</name>
    <dbReference type="NCBI Taxonomy" id="27404"/>
    <lineage>
        <taxon>Eukaryota</taxon>
        <taxon>Metazoa</taxon>
        <taxon>Ecdysozoa</taxon>
        <taxon>Arthropoda</taxon>
        <taxon>Crustacea</taxon>
        <taxon>Branchiopoda</taxon>
        <taxon>Diplostraca</taxon>
        <taxon>Cladocera</taxon>
        <taxon>Anomopoda</taxon>
        <taxon>Daphniidae</taxon>
        <taxon>Daphnia</taxon>
    </lineage>
</organism>
<dbReference type="Proteomes" id="UP000789390">
    <property type="component" value="Unassembled WGS sequence"/>
</dbReference>